<dbReference type="GO" id="GO:0016020">
    <property type="term" value="C:membrane"/>
    <property type="evidence" value="ECO:0007669"/>
    <property type="project" value="TreeGrafter"/>
</dbReference>
<feature type="region of interest" description="Disordered" evidence="1">
    <location>
        <begin position="427"/>
        <end position="464"/>
    </location>
</feature>
<dbReference type="CDD" id="cd01840">
    <property type="entry name" value="SGNH_hydrolase_yrhL_like"/>
    <property type="match status" value="1"/>
</dbReference>
<dbReference type="GO" id="GO:0016747">
    <property type="term" value="F:acyltransferase activity, transferring groups other than amino-acyl groups"/>
    <property type="evidence" value="ECO:0007669"/>
    <property type="project" value="InterPro"/>
</dbReference>
<proteinExistence type="predicted"/>
<feature type="domain" description="Acyltransferase 3" evidence="3">
    <location>
        <begin position="18"/>
        <end position="344"/>
    </location>
</feature>
<keyword evidence="2" id="KW-0812">Transmembrane</keyword>
<dbReference type="PANTHER" id="PTHR23028:SF53">
    <property type="entry name" value="ACYL_TRANSF_3 DOMAIN-CONTAINING PROTEIN"/>
    <property type="match status" value="1"/>
</dbReference>
<accession>A0A975IPN1</accession>
<feature type="transmembrane region" description="Helical" evidence="2">
    <location>
        <begin position="382"/>
        <end position="403"/>
    </location>
</feature>
<gene>
    <name evidence="4" type="ORF">G127AT_04410</name>
</gene>
<dbReference type="SUPFAM" id="SSF52266">
    <property type="entry name" value="SGNH hydrolase"/>
    <property type="match status" value="1"/>
</dbReference>
<protein>
    <submittedName>
        <fullName evidence="4">Acetyltransferase</fullName>
    </submittedName>
</protein>
<feature type="compositionally biased region" description="Low complexity" evidence="1">
    <location>
        <begin position="427"/>
        <end position="441"/>
    </location>
</feature>
<dbReference type="InterPro" id="IPR002656">
    <property type="entry name" value="Acyl_transf_3_dom"/>
</dbReference>
<feature type="transmembrane region" description="Helical" evidence="2">
    <location>
        <begin position="155"/>
        <end position="172"/>
    </location>
</feature>
<dbReference type="Proteomes" id="UP000671914">
    <property type="component" value="Chromosome"/>
</dbReference>
<dbReference type="GO" id="GO:0009103">
    <property type="term" value="P:lipopolysaccharide biosynthetic process"/>
    <property type="evidence" value="ECO:0007669"/>
    <property type="project" value="TreeGrafter"/>
</dbReference>
<dbReference type="EMBL" id="CP071696">
    <property type="protein sequence ID" value="QTX05464.1"/>
    <property type="molecule type" value="Genomic_DNA"/>
</dbReference>
<evidence type="ECO:0000313" key="5">
    <source>
        <dbReference type="Proteomes" id="UP000671914"/>
    </source>
</evidence>
<feature type="transmembrane region" description="Helical" evidence="2">
    <location>
        <begin position="203"/>
        <end position="224"/>
    </location>
</feature>
<feature type="transmembrane region" description="Helical" evidence="2">
    <location>
        <begin position="245"/>
        <end position="263"/>
    </location>
</feature>
<feature type="transmembrane region" description="Helical" evidence="2">
    <location>
        <begin position="179"/>
        <end position="197"/>
    </location>
</feature>
<evidence type="ECO:0000256" key="1">
    <source>
        <dbReference type="SAM" id="MobiDB-lite"/>
    </source>
</evidence>
<organism evidence="4 5">
    <name type="scientific">Agromyces archimandritae</name>
    <dbReference type="NCBI Taxonomy" id="2781962"/>
    <lineage>
        <taxon>Bacteria</taxon>
        <taxon>Bacillati</taxon>
        <taxon>Actinomycetota</taxon>
        <taxon>Actinomycetes</taxon>
        <taxon>Micrococcales</taxon>
        <taxon>Microbacteriaceae</taxon>
        <taxon>Agromyces</taxon>
    </lineage>
</organism>
<dbReference type="RefSeq" id="WP_210900357.1">
    <property type="nucleotide sequence ID" value="NZ_CP071696.1"/>
</dbReference>
<dbReference type="AlphaFoldDB" id="A0A975IPN1"/>
<evidence type="ECO:0000313" key="4">
    <source>
        <dbReference type="EMBL" id="QTX05464.1"/>
    </source>
</evidence>
<dbReference type="PANTHER" id="PTHR23028">
    <property type="entry name" value="ACETYLTRANSFERASE"/>
    <property type="match status" value="1"/>
</dbReference>
<keyword evidence="2" id="KW-0472">Membrane</keyword>
<feature type="transmembrane region" description="Helical" evidence="2">
    <location>
        <begin position="43"/>
        <end position="64"/>
    </location>
</feature>
<feature type="transmembrane region" description="Helical" evidence="2">
    <location>
        <begin position="269"/>
        <end position="290"/>
    </location>
</feature>
<feature type="transmembrane region" description="Helical" evidence="2">
    <location>
        <begin position="85"/>
        <end position="104"/>
    </location>
</feature>
<keyword evidence="5" id="KW-1185">Reference proteome</keyword>
<evidence type="ECO:0000259" key="3">
    <source>
        <dbReference type="Pfam" id="PF01757"/>
    </source>
</evidence>
<dbReference type="InterPro" id="IPR050879">
    <property type="entry name" value="Acyltransferase_3"/>
</dbReference>
<keyword evidence="2" id="KW-1133">Transmembrane helix</keyword>
<dbReference type="KEGG" id="aarc:G127AT_04410"/>
<dbReference type="Pfam" id="PF01757">
    <property type="entry name" value="Acyl_transf_3"/>
    <property type="match status" value="1"/>
</dbReference>
<name>A0A975IPN1_9MICO</name>
<sequence>MPESAAPPARPAGARRYPGLDGMRAIAVTAVLVYHLFPGWLPGGFLGVDVFFVVSGFLITGLLLRERERDGRIALRSFWMRRIRRLVPALVALLAVIGTAAWLVGGDVQLALGRQLAGAATFTSNWASILAGGSYFDQTAPELFRNLWSLAVEEQFYLVWPILLLGLLLLPSAQLRAGVAALLAAGSALLMAVWFTLGDPTRVYFGSDTHAFGLLAGAALALWANGRAPVPLRKPWHPAVRRAGTAALAVLLGGGVLVAMLTLDDRHPAAYRGGILAVTVAVAWLIDLAARSRLGGLLDARPLAWIGRRSYGIYLWHWPVYVLTVALLPPGAFAGWIALAVTVLFAESSYRFLEEPVRRLGFRGALGAFRERIGRASLPKRLAGALVPLGAAALVLGTTLALATEPAQSSASVNIERGIASLEATPPAEAPAAEASPESGADVPHEGSASGDAPDARAGLGWNGRPADVRLGPVPMAPRMPEGARITAVGDSVMLAAAPELQEAFPGIDIEAAVSRQMWAAPDLLRELDAQHRLHDYLVLGLGTNGEIDPGTLDEVLGIIGPDRELVLVNVSADREWVPGVNQALSDCARREFRVGLADWQGSIAPHPDFLAEDMIHPGPSGGRIYADAVGAAVLDLDAVERRPLVDLVSR</sequence>
<reference evidence="4" key="1">
    <citation type="submission" date="2021-03" db="EMBL/GenBank/DDBJ databases">
        <title>Agromyces archimandritus sp. nov., isolated from the cockroach Archimandrita tessellata.</title>
        <authorList>
            <person name="Guzman J."/>
            <person name="Ortuzar M."/>
            <person name="Poehlein A."/>
            <person name="Daniel R."/>
            <person name="Trujillo M."/>
            <person name="Vilcinskas A."/>
        </authorList>
    </citation>
    <scope>NUCLEOTIDE SEQUENCE</scope>
    <source>
        <strain evidence="4">G127AT</strain>
    </source>
</reference>
<evidence type="ECO:0000256" key="2">
    <source>
        <dbReference type="SAM" id="Phobius"/>
    </source>
</evidence>